<feature type="domain" description="TRPM-like" evidence="10">
    <location>
        <begin position="475"/>
        <end position="599"/>
    </location>
</feature>
<keyword evidence="3 8" id="KW-0812">Transmembrane</keyword>
<accession>A0A7I8W7D2</accession>
<dbReference type="Pfam" id="PF18139">
    <property type="entry name" value="LSDAT_euk"/>
    <property type="match status" value="1"/>
</dbReference>
<evidence type="ECO:0000256" key="1">
    <source>
        <dbReference type="ARBA" id="ARBA00004141"/>
    </source>
</evidence>
<dbReference type="GO" id="GO:0005886">
    <property type="term" value="C:plasma membrane"/>
    <property type="evidence" value="ECO:0007669"/>
    <property type="project" value="TreeGrafter"/>
</dbReference>
<dbReference type="AlphaFoldDB" id="A0A7I8W7D2"/>
<evidence type="ECO:0000256" key="4">
    <source>
        <dbReference type="ARBA" id="ARBA00022989"/>
    </source>
</evidence>
<dbReference type="Proteomes" id="UP000549394">
    <property type="component" value="Unassembled WGS sequence"/>
</dbReference>
<keyword evidence="2" id="KW-0813">Transport</keyword>
<dbReference type="InterPro" id="IPR057366">
    <property type="entry name" value="TRPM-like"/>
</dbReference>
<organism evidence="11 12">
    <name type="scientific">Dimorphilus gyrociliatus</name>
    <dbReference type="NCBI Taxonomy" id="2664684"/>
    <lineage>
        <taxon>Eukaryota</taxon>
        <taxon>Metazoa</taxon>
        <taxon>Spiralia</taxon>
        <taxon>Lophotrochozoa</taxon>
        <taxon>Annelida</taxon>
        <taxon>Polychaeta</taxon>
        <taxon>Polychaeta incertae sedis</taxon>
        <taxon>Dinophilidae</taxon>
        <taxon>Dimorphilus</taxon>
    </lineage>
</organism>
<protein>
    <submittedName>
        <fullName evidence="11">DgyrCDS11118</fullName>
    </submittedName>
</protein>
<feature type="transmembrane region" description="Helical" evidence="8">
    <location>
        <begin position="625"/>
        <end position="645"/>
    </location>
</feature>
<dbReference type="Gene3D" id="1.25.40.20">
    <property type="entry name" value="Ankyrin repeat-containing domain"/>
    <property type="match status" value="1"/>
</dbReference>
<dbReference type="OrthoDB" id="6264703at2759"/>
<evidence type="ECO:0000313" key="12">
    <source>
        <dbReference type="Proteomes" id="UP000549394"/>
    </source>
</evidence>
<evidence type="ECO:0000256" key="6">
    <source>
        <dbReference type="ARBA" id="ARBA00023136"/>
    </source>
</evidence>
<comment type="subcellular location">
    <subcellularLocation>
        <location evidence="1">Membrane</location>
        <topology evidence="1">Multi-pass membrane protein</topology>
    </subcellularLocation>
</comment>
<dbReference type="InterPro" id="IPR036770">
    <property type="entry name" value="Ankyrin_rpt-contain_sf"/>
</dbReference>
<dbReference type="GO" id="GO:0099604">
    <property type="term" value="F:ligand-gated calcium channel activity"/>
    <property type="evidence" value="ECO:0007669"/>
    <property type="project" value="TreeGrafter"/>
</dbReference>
<feature type="transmembrane region" description="Helical" evidence="8">
    <location>
        <begin position="696"/>
        <end position="719"/>
    </location>
</feature>
<evidence type="ECO:0000256" key="7">
    <source>
        <dbReference type="ARBA" id="ARBA00023303"/>
    </source>
</evidence>
<evidence type="ECO:0000259" key="9">
    <source>
        <dbReference type="Pfam" id="PF18139"/>
    </source>
</evidence>
<dbReference type="EMBL" id="CAJFCJ010000018">
    <property type="protein sequence ID" value="CAD5122711.1"/>
    <property type="molecule type" value="Genomic_DNA"/>
</dbReference>
<dbReference type="Pfam" id="PF25508">
    <property type="entry name" value="TRPM2"/>
    <property type="match status" value="1"/>
</dbReference>
<dbReference type="InterPro" id="IPR041491">
    <property type="entry name" value="TRPM_SLOG"/>
</dbReference>
<evidence type="ECO:0000256" key="8">
    <source>
        <dbReference type="SAM" id="Phobius"/>
    </source>
</evidence>
<evidence type="ECO:0000259" key="10">
    <source>
        <dbReference type="Pfam" id="PF25508"/>
    </source>
</evidence>
<dbReference type="InterPro" id="IPR050927">
    <property type="entry name" value="TRPM"/>
</dbReference>
<keyword evidence="12" id="KW-1185">Reference proteome</keyword>
<gene>
    <name evidence="11" type="ORF">DGYR_LOCUS10488</name>
</gene>
<keyword evidence="4 8" id="KW-1133">Transmembrane helix</keyword>
<dbReference type="PANTHER" id="PTHR13800:SF12">
    <property type="entry name" value="TRANSIENT RECEPTOR POTENTIAL CATION CHANNEL SUBFAMILY M MEMBER-LIKE 2"/>
    <property type="match status" value="1"/>
</dbReference>
<sequence>MTRFVLQQELYRDLCSSTRKDNNERKRCFGSLKFYKDEFPLLQFYDRKFVKLGRHEISERSENQSFASTHLEKVWTLLTEHRYWNRPVPDLIVSVTGDALDMDKKVKGAKFKFRWGKELRYVVKNSDSWVITGGTDAGVMQQTGELLRAPDHVMDIENDTTIIGIAAWERIIEQSRMEGKESYVENPFKYNLKHEKKGCTHLNKDHSHFLLIDDENGNWGSEVSFRTDLEQFFHENKNIPIICISIGGGPGTLSTIVNSLKKNTPVILVKGSSRVTQLLIYYHQLKNGDEEAGKISEEDLKTKLTESYHVTVNNGFEKFFRNFKTFINYIGSNMIQIYDPAEDSHTPLDKLILRALDLDIKKRQWHGQENEQGWRSTMKLAVDFDDLEIVKRLMSYKESNIKLSDLPLELALRKNRVDVISVFLEQEAKLRHGDESFKDYELAGHHNFNEEGVDVTDIVSLYKCFMGSQANVTDNLSKSTFSKDAVFAKADDIFIWAVALIRCDLAQILWERVEHPLACLLFACRLLKVLRHNIHPLDEIYEQTVMARSTMQELAVNFINLCGEADERNAQLLLVRQLPSFGNQSPLLLARMAHHRAFIVTDSCKQVIERVWRGPCKADMSSIKILFLTLIAPVIPLSLLIFKFINESNFHQINDNDAVLLKAKRTIEKGYTATDYKNYWYQNLIEFYKSPIVTMFWTFLADLGFFLMILIVIILAYGIGTHAMLYPGEGWDGIRAQNLLLRPYFQMFGELFVDDIRGENLSVCKSNASSVAATDCPSEYGRQFVPWLLGIYIRMFTALNMTTPQTIDSDRDKLLNSWNIQLSLWEDDVRDSKVKDLKANKSRKAAVLNFHRSQTLLQTREECEE</sequence>
<proteinExistence type="predicted"/>
<evidence type="ECO:0000313" key="11">
    <source>
        <dbReference type="EMBL" id="CAD5122711.1"/>
    </source>
</evidence>
<evidence type="ECO:0000256" key="3">
    <source>
        <dbReference type="ARBA" id="ARBA00022692"/>
    </source>
</evidence>
<keyword evidence="7" id="KW-0407">Ion channel</keyword>
<evidence type="ECO:0000256" key="2">
    <source>
        <dbReference type="ARBA" id="ARBA00022448"/>
    </source>
</evidence>
<comment type="caution">
    <text evidence="11">The sequence shown here is derived from an EMBL/GenBank/DDBJ whole genome shotgun (WGS) entry which is preliminary data.</text>
</comment>
<feature type="domain" description="TRPM SLOG" evidence="9">
    <location>
        <begin position="70"/>
        <end position="313"/>
    </location>
</feature>
<evidence type="ECO:0000256" key="5">
    <source>
        <dbReference type="ARBA" id="ARBA00023065"/>
    </source>
</evidence>
<keyword evidence="6 8" id="KW-0472">Membrane</keyword>
<keyword evidence="5" id="KW-0406">Ion transport</keyword>
<reference evidence="11 12" key="1">
    <citation type="submission" date="2020-08" db="EMBL/GenBank/DDBJ databases">
        <authorList>
            <person name="Hejnol A."/>
        </authorList>
    </citation>
    <scope>NUCLEOTIDE SEQUENCE [LARGE SCALE GENOMIC DNA]</scope>
</reference>
<dbReference type="PANTHER" id="PTHR13800">
    <property type="entry name" value="TRANSIENT RECEPTOR POTENTIAL CATION CHANNEL, SUBFAMILY M, MEMBER 6"/>
    <property type="match status" value="1"/>
</dbReference>
<name>A0A7I8W7D2_9ANNE</name>